<keyword evidence="4 9" id="KW-0456">Lyase</keyword>
<keyword evidence="12" id="KW-1185">Reference proteome</keyword>
<comment type="caution">
    <text evidence="11">The sequence shown here is derived from an EMBL/GenBank/DDBJ whole genome shotgun (WGS) entry which is preliminary data.</text>
</comment>
<dbReference type="EMBL" id="JBHMBH010000027">
    <property type="protein sequence ID" value="MFB9715147.1"/>
    <property type="molecule type" value="Genomic_DNA"/>
</dbReference>
<evidence type="ECO:0000256" key="3">
    <source>
        <dbReference type="ARBA" id="ARBA00013109"/>
    </source>
</evidence>
<organism evidence="11 12">
    <name type="scientific">Arthrobacter methylotrophus</name>
    <dbReference type="NCBI Taxonomy" id="121291"/>
    <lineage>
        <taxon>Bacteria</taxon>
        <taxon>Bacillati</taxon>
        <taxon>Actinomycetota</taxon>
        <taxon>Actinomycetes</taxon>
        <taxon>Micrococcales</taxon>
        <taxon>Micrococcaceae</taxon>
        <taxon>Arthrobacter</taxon>
    </lineage>
</organism>
<evidence type="ECO:0000256" key="7">
    <source>
        <dbReference type="ARBA" id="ARBA00040167"/>
    </source>
</evidence>
<dbReference type="InterPro" id="IPR036108">
    <property type="entry name" value="4pyrrol_syn_uPrphyn_synt_sf"/>
</dbReference>
<reference evidence="11 12" key="1">
    <citation type="submission" date="2024-09" db="EMBL/GenBank/DDBJ databases">
        <authorList>
            <person name="Sun Q."/>
            <person name="Mori K."/>
        </authorList>
    </citation>
    <scope>NUCLEOTIDE SEQUENCE [LARGE SCALE GENOMIC DNA]</scope>
    <source>
        <strain evidence="11 12">JCM 13519</strain>
    </source>
</reference>
<evidence type="ECO:0000256" key="6">
    <source>
        <dbReference type="ARBA" id="ARBA00037589"/>
    </source>
</evidence>
<dbReference type="CDD" id="cd06578">
    <property type="entry name" value="HemD"/>
    <property type="match status" value="1"/>
</dbReference>
<dbReference type="EC" id="4.2.1.75" evidence="3 9"/>
<evidence type="ECO:0000256" key="5">
    <source>
        <dbReference type="ARBA" id="ARBA00023244"/>
    </source>
</evidence>
<evidence type="ECO:0000256" key="9">
    <source>
        <dbReference type="RuleBase" id="RU366031"/>
    </source>
</evidence>
<evidence type="ECO:0000313" key="12">
    <source>
        <dbReference type="Proteomes" id="UP001589536"/>
    </source>
</evidence>
<keyword evidence="5 9" id="KW-0627">Porphyrin biosynthesis</keyword>
<feature type="domain" description="Tetrapyrrole biosynthesis uroporphyrinogen III synthase" evidence="10">
    <location>
        <begin position="32"/>
        <end position="283"/>
    </location>
</feature>
<evidence type="ECO:0000256" key="4">
    <source>
        <dbReference type="ARBA" id="ARBA00023239"/>
    </source>
</evidence>
<evidence type="ECO:0000313" key="11">
    <source>
        <dbReference type="EMBL" id="MFB9715147.1"/>
    </source>
</evidence>
<gene>
    <name evidence="11" type="ORF">ACFFPI_13575</name>
</gene>
<comment type="pathway">
    <text evidence="1 9">Porphyrin-containing compound metabolism; protoporphyrin-IX biosynthesis; coproporphyrinogen-III from 5-aminolevulinate: step 3/4.</text>
</comment>
<dbReference type="RefSeq" id="WP_345038084.1">
    <property type="nucleotide sequence ID" value="NZ_BAABED010000001.1"/>
</dbReference>
<dbReference type="Pfam" id="PF02602">
    <property type="entry name" value="HEM4"/>
    <property type="match status" value="1"/>
</dbReference>
<dbReference type="PANTHER" id="PTHR38042">
    <property type="entry name" value="UROPORPHYRINOGEN-III SYNTHASE, CHLOROPLASTIC"/>
    <property type="match status" value="1"/>
</dbReference>
<evidence type="ECO:0000256" key="8">
    <source>
        <dbReference type="ARBA" id="ARBA00048617"/>
    </source>
</evidence>
<comment type="function">
    <text evidence="6 9">Catalyzes cyclization of the linear tetrapyrrole, hydroxymethylbilane, to the macrocyclic uroporphyrinogen III.</text>
</comment>
<sequence length="297" mass="30501">MGRHSAVKSGETRALVGARVLVTRSPDRAAPLITALREAGAEPLLLPLIDFERARDQHSLEVALDALRAGAYGWLVVSSITTVRALKEKAAERRLDLRDMIPESLRIATIGPSSRRVLEAEGVAVDLAPDDVQSAAGLIAVWPSGPGNVLLPQADIAGAALAAGIEAKGAVVQAVTAYHTVEYPAAPERRLTASLAAANGWQAGSGSGAPELTPAAAKAELARGRLHAVIAASPSAARRIHAALAPLQDCRFIAIGRSTAAEAAALGMPVAATAKEPTPAGIVTALRTVFATEGNES</sequence>
<proteinExistence type="inferred from homology"/>
<dbReference type="Proteomes" id="UP001589536">
    <property type="component" value="Unassembled WGS sequence"/>
</dbReference>
<evidence type="ECO:0000256" key="2">
    <source>
        <dbReference type="ARBA" id="ARBA00008133"/>
    </source>
</evidence>
<dbReference type="InterPro" id="IPR003754">
    <property type="entry name" value="4pyrrol_synth_uPrphyn_synth"/>
</dbReference>
<accession>A0ABV5USH9</accession>
<comment type="catalytic activity">
    <reaction evidence="8 9">
        <text>hydroxymethylbilane = uroporphyrinogen III + H2O</text>
        <dbReference type="Rhea" id="RHEA:18965"/>
        <dbReference type="ChEBI" id="CHEBI:15377"/>
        <dbReference type="ChEBI" id="CHEBI:57308"/>
        <dbReference type="ChEBI" id="CHEBI:57845"/>
        <dbReference type="EC" id="4.2.1.75"/>
    </reaction>
</comment>
<dbReference type="SUPFAM" id="SSF69618">
    <property type="entry name" value="HemD-like"/>
    <property type="match status" value="1"/>
</dbReference>
<evidence type="ECO:0000259" key="10">
    <source>
        <dbReference type="Pfam" id="PF02602"/>
    </source>
</evidence>
<evidence type="ECO:0000256" key="1">
    <source>
        <dbReference type="ARBA" id="ARBA00004772"/>
    </source>
</evidence>
<dbReference type="InterPro" id="IPR039793">
    <property type="entry name" value="UROS/Hem4"/>
</dbReference>
<protein>
    <recommendedName>
        <fullName evidence="7 9">Uroporphyrinogen-III synthase</fullName>
        <ecNumber evidence="3 9">4.2.1.75</ecNumber>
    </recommendedName>
</protein>
<dbReference type="PANTHER" id="PTHR38042:SF1">
    <property type="entry name" value="UROPORPHYRINOGEN-III SYNTHASE, CHLOROPLASTIC"/>
    <property type="match status" value="1"/>
</dbReference>
<dbReference type="Gene3D" id="3.40.50.10090">
    <property type="match status" value="2"/>
</dbReference>
<name>A0ABV5USH9_9MICC</name>
<comment type="similarity">
    <text evidence="2 9">Belongs to the uroporphyrinogen-III synthase family.</text>
</comment>